<comment type="catalytic activity">
    <reaction evidence="5 6">
        <text>Release of N-terminal amino acids, preferentially methionine, from peptides and arylamides.</text>
        <dbReference type="EC" id="3.4.11.18"/>
    </reaction>
</comment>
<feature type="binding site" evidence="5">
    <location>
        <position position="253"/>
    </location>
    <ligand>
        <name>a divalent metal cation</name>
        <dbReference type="ChEBI" id="CHEBI:60240"/>
        <label>2</label>
        <note>catalytic</note>
    </ligand>
</feature>
<evidence type="ECO:0000256" key="3">
    <source>
        <dbReference type="ARBA" id="ARBA00022723"/>
    </source>
</evidence>
<dbReference type="InterPro" id="IPR000994">
    <property type="entry name" value="Pept_M24"/>
</dbReference>
<feature type="binding site" evidence="5">
    <location>
        <position position="260"/>
    </location>
    <ligand>
        <name>substrate</name>
    </ligand>
</feature>
<gene>
    <name evidence="8" type="ORF">O0I10_006521</name>
</gene>
<dbReference type="RefSeq" id="XP_058342619.1">
    <property type="nucleotide sequence ID" value="XM_058486548.1"/>
</dbReference>
<feature type="binding site" evidence="5">
    <location>
        <position position="179"/>
    </location>
    <ligand>
        <name>a divalent metal cation</name>
        <dbReference type="ChEBI" id="CHEBI:60240"/>
        <label>1</label>
    </ligand>
</feature>
<dbReference type="InterPro" id="IPR002467">
    <property type="entry name" value="Pept_M24A_MAP1"/>
</dbReference>
<dbReference type="Gene3D" id="3.90.230.10">
    <property type="entry name" value="Creatinase/methionine aminopeptidase superfamily"/>
    <property type="match status" value="1"/>
</dbReference>
<feature type="binding site" evidence="5">
    <location>
        <position position="316"/>
    </location>
    <ligand>
        <name>a divalent metal cation</name>
        <dbReference type="ChEBI" id="CHEBI:60240"/>
        <label>2</label>
        <note>catalytic</note>
    </ligand>
</feature>
<dbReference type="PRINTS" id="PR00599">
    <property type="entry name" value="MAPEPTIDASE"/>
</dbReference>
<reference evidence="8 9" key="1">
    <citation type="submission" date="2023-03" db="EMBL/GenBank/DDBJ databases">
        <title>Genome sequence of Lichtheimia ornata CBS 291.66.</title>
        <authorList>
            <person name="Mohabir J.T."/>
            <person name="Shea T.P."/>
            <person name="Kurbessoian T."/>
            <person name="Berby B."/>
            <person name="Fontaine J."/>
            <person name="Livny J."/>
            <person name="Gnirke A."/>
            <person name="Stajich J.E."/>
            <person name="Cuomo C.A."/>
        </authorList>
    </citation>
    <scope>NUCLEOTIDE SEQUENCE [LARGE SCALE GENOMIC DNA]</scope>
    <source>
        <strain evidence="8">CBS 291.66</strain>
    </source>
</reference>
<evidence type="ECO:0000313" key="9">
    <source>
        <dbReference type="Proteomes" id="UP001234581"/>
    </source>
</evidence>
<keyword evidence="4 5" id="KW-0378">Hydrolase</keyword>
<sequence>MLTWRRSITTCMQKSAFHTSKAARIPPRRSNISNTINNRWGSFERITPASLATVDVTTFPRRPVPDNIPRPSYAAQGLASSWESDIPCLSTQEQIQGLKNACQLAKNVLTMGGKMCLPGITTEMIDKELHQAIIDNGAYPSPLNYMGYPKSVCTSVNNIIAHSIPDDRPLRDGDIINIDVTVYLNGYHGDTSATFMVGNVDSKGKDLVENTKECLDKAINICGPGVPFNEIGRVISDHAENNGYTVSEELTGHGIGTEFHCHPLIYHHRNAEEGTMEPGMAFTIEPILCQGSPMGILWPDQWTISTIDGGRSAQFEHTVLITKDGVDVLTK</sequence>
<dbReference type="EMBL" id="JARTCD010000029">
    <property type="protein sequence ID" value="KAJ8657706.1"/>
    <property type="molecule type" value="Genomic_DNA"/>
</dbReference>
<dbReference type="InterPro" id="IPR001714">
    <property type="entry name" value="Pept_M24_MAP"/>
</dbReference>
<dbReference type="Proteomes" id="UP001234581">
    <property type="component" value="Unassembled WGS sequence"/>
</dbReference>
<dbReference type="SUPFAM" id="SSF55920">
    <property type="entry name" value="Creatinase/aminopeptidase"/>
    <property type="match status" value="1"/>
</dbReference>
<accession>A0AAD7V383</accession>
<evidence type="ECO:0000256" key="4">
    <source>
        <dbReference type="ARBA" id="ARBA00022801"/>
    </source>
</evidence>
<keyword evidence="2 5" id="KW-0645">Protease</keyword>
<dbReference type="GO" id="GO:0004239">
    <property type="term" value="F:initiator methionyl aminopeptidase activity"/>
    <property type="evidence" value="ECO:0007669"/>
    <property type="project" value="UniProtKB-UniRule"/>
</dbReference>
<dbReference type="PANTHER" id="PTHR43330:SF8">
    <property type="entry name" value="METHIONINE AMINOPEPTIDASE 1D, MITOCHONDRIAL"/>
    <property type="match status" value="1"/>
</dbReference>
<dbReference type="GO" id="GO:0070006">
    <property type="term" value="F:metalloaminopeptidase activity"/>
    <property type="evidence" value="ECO:0007669"/>
    <property type="project" value="UniProtKB-UniRule"/>
</dbReference>
<keyword evidence="9" id="KW-1185">Reference proteome</keyword>
<keyword evidence="3 5" id="KW-0479">Metal-binding</keyword>
<dbReference type="Pfam" id="PF00557">
    <property type="entry name" value="Peptidase_M24"/>
    <property type="match status" value="1"/>
</dbReference>
<dbReference type="NCBIfam" id="TIGR00500">
    <property type="entry name" value="met_pdase_I"/>
    <property type="match status" value="1"/>
</dbReference>
<organism evidence="8 9">
    <name type="scientific">Lichtheimia ornata</name>
    <dbReference type="NCBI Taxonomy" id="688661"/>
    <lineage>
        <taxon>Eukaryota</taxon>
        <taxon>Fungi</taxon>
        <taxon>Fungi incertae sedis</taxon>
        <taxon>Mucoromycota</taxon>
        <taxon>Mucoromycotina</taxon>
        <taxon>Mucoromycetes</taxon>
        <taxon>Mucorales</taxon>
        <taxon>Lichtheimiaceae</taxon>
        <taxon>Lichtheimia</taxon>
    </lineage>
</organism>
<evidence type="ECO:0000256" key="2">
    <source>
        <dbReference type="ARBA" id="ARBA00022670"/>
    </source>
</evidence>
<dbReference type="AlphaFoldDB" id="A0AAD7V383"/>
<evidence type="ECO:0000256" key="1">
    <source>
        <dbReference type="ARBA" id="ARBA00022438"/>
    </source>
</evidence>
<dbReference type="PANTHER" id="PTHR43330">
    <property type="entry name" value="METHIONINE AMINOPEPTIDASE"/>
    <property type="match status" value="1"/>
</dbReference>
<comment type="function">
    <text evidence="6">Cotranslationally removes the N-terminal methionine from nascent proteins. The N-terminal methionine is often cleaved when the second residue in the primary sequence is small and uncharged (Met-Ala-, Cys, Gly, Pro, Ser, Thr, or Val).</text>
</comment>
<evidence type="ECO:0000259" key="7">
    <source>
        <dbReference type="Pfam" id="PF00557"/>
    </source>
</evidence>
<feature type="binding site" evidence="5">
    <location>
        <position position="316"/>
    </location>
    <ligand>
        <name>a divalent metal cation</name>
        <dbReference type="ChEBI" id="CHEBI:60240"/>
        <label>1</label>
    </ligand>
</feature>
<feature type="binding site" evidence="5">
    <location>
        <position position="190"/>
    </location>
    <ligand>
        <name>a divalent metal cation</name>
        <dbReference type="ChEBI" id="CHEBI:60240"/>
        <label>1</label>
    </ligand>
</feature>
<dbReference type="HAMAP" id="MF_01974">
    <property type="entry name" value="MetAP_1"/>
    <property type="match status" value="1"/>
</dbReference>
<dbReference type="GeneID" id="83213932"/>
<feature type="binding site" evidence="5">
    <location>
        <position position="162"/>
    </location>
    <ligand>
        <name>substrate</name>
    </ligand>
</feature>
<dbReference type="CDD" id="cd01086">
    <property type="entry name" value="MetAP1"/>
    <property type="match status" value="1"/>
</dbReference>
<dbReference type="GO" id="GO:0006508">
    <property type="term" value="P:proteolysis"/>
    <property type="evidence" value="ECO:0007669"/>
    <property type="project" value="UniProtKB-KW"/>
</dbReference>
<proteinExistence type="inferred from homology"/>
<dbReference type="EC" id="3.4.11.18" evidence="6"/>
<dbReference type="InterPro" id="IPR036005">
    <property type="entry name" value="Creatinase/aminopeptidase-like"/>
</dbReference>
<feature type="binding site" evidence="5">
    <location>
        <position position="285"/>
    </location>
    <ligand>
        <name>a divalent metal cation</name>
        <dbReference type="ChEBI" id="CHEBI:60240"/>
        <label>2</label>
        <note>catalytic</note>
    </ligand>
</feature>
<feature type="binding site" evidence="5">
    <location>
        <position position="190"/>
    </location>
    <ligand>
        <name>a divalent metal cation</name>
        <dbReference type="ChEBI" id="CHEBI:60240"/>
        <label>2</label>
        <note>catalytic</note>
    </ligand>
</feature>
<evidence type="ECO:0000256" key="5">
    <source>
        <dbReference type="HAMAP-Rule" id="MF_03174"/>
    </source>
</evidence>
<protein>
    <recommendedName>
        <fullName evidence="6">Methionine aminopeptidase</fullName>
        <ecNumber evidence="6">3.4.11.18</ecNumber>
    </recommendedName>
</protein>
<evidence type="ECO:0000256" key="6">
    <source>
        <dbReference type="RuleBase" id="RU003653"/>
    </source>
</evidence>
<comment type="cofactor">
    <cofactor evidence="5">
        <name>Co(2+)</name>
        <dbReference type="ChEBI" id="CHEBI:48828"/>
    </cofactor>
    <cofactor evidence="5">
        <name>Zn(2+)</name>
        <dbReference type="ChEBI" id="CHEBI:29105"/>
    </cofactor>
    <cofactor evidence="5">
        <name>Mn(2+)</name>
        <dbReference type="ChEBI" id="CHEBI:29035"/>
    </cofactor>
    <cofactor evidence="5">
        <name>Fe(2+)</name>
        <dbReference type="ChEBI" id="CHEBI:29033"/>
    </cofactor>
    <text evidence="5">Binds 2 divalent metal cations per subunit. Has a high-affinity and a low affinity metal-binding site. The true nature of the physiological cofactor is under debate. The enzyme is active with cobalt, zinc, manganese or divalent iron ions. Most likely, methionine aminopeptidases function as mononuclear Fe(2+)-metalloproteases under physiological conditions, and the catalytically relevant metal-binding site has been assigned to the histidine-containing high-affinity site.</text>
</comment>
<comment type="caution">
    <text evidence="8">The sequence shown here is derived from an EMBL/GenBank/DDBJ whole genome shotgun (WGS) entry which is preliminary data.</text>
</comment>
<feature type="domain" description="Peptidase M24" evidence="7">
    <location>
        <begin position="97"/>
        <end position="323"/>
    </location>
</feature>
<dbReference type="GO" id="GO:0046872">
    <property type="term" value="F:metal ion binding"/>
    <property type="evidence" value="ECO:0007669"/>
    <property type="project" value="UniProtKB-UniRule"/>
</dbReference>
<comment type="similarity">
    <text evidence="5">Belongs to the peptidase M24A family. Methionine aminopeptidase type 1 subfamily.</text>
</comment>
<evidence type="ECO:0000313" key="8">
    <source>
        <dbReference type="EMBL" id="KAJ8657706.1"/>
    </source>
</evidence>
<name>A0AAD7V383_9FUNG</name>
<keyword evidence="1 5" id="KW-0031">Aminopeptidase</keyword>